<keyword evidence="1" id="KW-1133">Transmembrane helix</keyword>
<keyword evidence="1" id="KW-0812">Transmembrane</keyword>
<dbReference type="EMBL" id="CT868097">
    <property type="protein sequence ID" value="CAK71499.1"/>
    <property type="molecule type" value="Genomic_DNA"/>
</dbReference>
<keyword evidence="1" id="KW-0472">Membrane</keyword>
<dbReference type="AlphaFoldDB" id="A0CL32"/>
<organism evidence="2 3">
    <name type="scientific">Paramecium tetraurelia</name>
    <dbReference type="NCBI Taxonomy" id="5888"/>
    <lineage>
        <taxon>Eukaryota</taxon>
        <taxon>Sar</taxon>
        <taxon>Alveolata</taxon>
        <taxon>Ciliophora</taxon>
        <taxon>Intramacronucleata</taxon>
        <taxon>Oligohymenophorea</taxon>
        <taxon>Peniculida</taxon>
        <taxon>Parameciidae</taxon>
        <taxon>Paramecium</taxon>
    </lineage>
</organism>
<dbReference type="GeneID" id="5024681"/>
<protein>
    <submittedName>
        <fullName evidence="2">Uncharacterized protein</fullName>
    </submittedName>
</protein>
<gene>
    <name evidence="2" type="ORF">GSPATT00008046001</name>
</gene>
<accession>A0CL32</accession>
<proteinExistence type="predicted"/>
<evidence type="ECO:0000313" key="3">
    <source>
        <dbReference type="Proteomes" id="UP000000600"/>
    </source>
</evidence>
<dbReference type="InParanoid" id="A0CL32"/>
<name>A0CL32_PARTE</name>
<reference evidence="2 3" key="1">
    <citation type="journal article" date="2006" name="Nature">
        <title>Global trends of whole-genome duplications revealed by the ciliate Paramecium tetraurelia.</title>
        <authorList>
            <consortium name="Genoscope"/>
            <person name="Aury J.-M."/>
            <person name="Jaillon O."/>
            <person name="Duret L."/>
            <person name="Noel B."/>
            <person name="Jubin C."/>
            <person name="Porcel B.M."/>
            <person name="Segurens B."/>
            <person name="Daubin V."/>
            <person name="Anthouard V."/>
            <person name="Aiach N."/>
            <person name="Arnaiz O."/>
            <person name="Billaut A."/>
            <person name="Beisson J."/>
            <person name="Blanc I."/>
            <person name="Bouhouche K."/>
            <person name="Camara F."/>
            <person name="Duharcourt S."/>
            <person name="Guigo R."/>
            <person name="Gogendeau D."/>
            <person name="Katinka M."/>
            <person name="Keller A.-M."/>
            <person name="Kissmehl R."/>
            <person name="Klotz C."/>
            <person name="Koll F."/>
            <person name="Le Moue A."/>
            <person name="Lepere C."/>
            <person name="Malinsky S."/>
            <person name="Nowacki M."/>
            <person name="Nowak J.K."/>
            <person name="Plattner H."/>
            <person name="Poulain J."/>
            <person name="Ruiz F."/>
            <person name="Serrano V."/>
            <person name="Zagulski M."/>
            <person name="Dessen P."/>
            <person name="Betermier M."/>
            <person name="Weissenbach J."/>
            <person name="Scarpelli C."/>
            <person name="Schachter V."/>
            <person name="Sperling L."/>
            <person name="Meyer E."/>
            <person name="Cohen J."/>
            <person name="Wincker P."/>
        </authorList>
    </citation>
    <scope>NUCLEOTIDE SEQUENCE [LARGE SCALE GENOMIC DNA]</scope>
    <source>
        <strain evidence="2 3">Stock d4-2</strain>
    </source>
</reference>
<dbReference type="HOGENOM" id="CLU_1499102_0_0_1"/>
<sequence length="180" mass="21449">MLDKYKESEQWVDKVLKYDSNYVNALRCKGEYVYIIFKENAQITQSDFIYSLDIWYEQIITILVQSLSIISILDLYSSLVFLKRQLFLLIRYQKSSLIIQIYCFVKVSKFKIIQAHSQRLLGKFNEASLSQKGFSFNYAKVCVYKSYNDIKRLLFVTRRLQRSSQIMDGLFVEKNNVKRH</sequence>
<dbReference type="Proteomes" id="UP000000600">
    <property type="component" value="Unassembled WGS sequence"/>
</dbReference>
<evidence type="ECO:0000313" key="2">
    <source>
        <dbReference type="EMBL" id="CAK71499.1"/>
    </source>
</evidence>
<evidence type="ECO:0000256" key="1">
    <source>
        <dbReference type="SAM" id="Phobius"/>
    </source>
</evidence>
<feature type="transmembrane region" description="Helical" evidence="1">
    <location>
        <begin position="59"/>
        <end position="82"/>
    </location>
</feature>
<keyword evidence="3" id="KW-1185">Reference proteome</keyword>
<dbReference type="KEGG" id="ptm:GSPATT00008046001"/>
<dbReference type="RefSeq" id="XP_001438896.1">
    <property type="nucleotide sequence ID" value="XM_001438859.1"/>
</dbReference>